<protein>
    <recommendedName>
        <fullName evidence="4 9">N-(5'-phosphoribosyl)anthranilate isomerase</fullName>
        <shortName evidence="9">PRAI</shortName>
        <ecNumber evidence="3 9">5.3.1.24</ecNumber>
    </recommendedName>
</protein>
<evidence type="ECO:0000256" key="2">
    <source>
        <dbReference type="ARBA" id="ARBA00004664"/>
    </source>
</evidence>
<comment type="similarity">
    <text evidence="9">Belongs to the TrpF family.</text>
</comment>
<dbReference type="Proteomes" id="UP000196655">
    <property type="component" value="Unassembled WGS sequence"/>
</dbReference>
<comment type="pathway">
    <text evidence="2 9">Amino-acid biosynthesis; L-tryptophan biosynthesis; L-tryptophan from chorismate: step 3/5.</text>
</comment>
<keyword evidence="8 9" id="KW-0413">Isomerase</keyword>
<evidence type="ECO:0000256" key="5">
    <source>
        <dbReference type="ARBA" id="ARBA00022605"/>
    </source>
</evidence>
<evidence type="ECO:0000256" key="1">
    <source>
        <dbReference type="ARBA" id="ARBA00001164"/>
    </source>
</evidence>
<dbReference type="UniPathway" id="UPA00035">
    <property type="reaction ID" value="UER00042"/>
</dbReference>
<organism evidence="11 12">
    <name type="scientific">Inquilinus limosus</name>
    <dbReference type="NCBI Taxonomy" id="171674"/>
    <lineage>
        <taxon>Bacteria</taxon>
        <taxon>Pseudomonadati</taxon>
        <taxon>Pseudomonadota</taxon>
        <taxon>Alphaproteobacteria</taxon>
        <taxon>Rhodospirillales</taxon>
        <taxon>Rhodospirillaceae</taxon>
        <taxon>Inquilinus</taxon>
    </lineage>
</organism>
<evidence type="ECO:0000259" key="10">
    <source>
        <dbReference type="Pfam" id="PF00697"/>
    </source>
</evidence>
<evidence type="ECO:0000256" key="8">
    <source>
        <dbReference type="ARBA" id="ARBA00023235"/>
    </source>
</evidence>
<dbReference type="Gene3D" id="3.20.20.70">
    <property type="entry name" value="Aldolase class I"/>
    <property type="match status" value="1"/>
</dbReference>
<comment type="caution">
    <text evidence="11">The sequence shown here is derived from an EMBL/GenBank/DDBJ whole genome shotgun (WGS) entry which is preliminary data.</text>
</comment>
<evidence type="ECO:0000313" key="11">
    <source>
        <dbReference type="EMBL" id="OWJ61370.1"/>
    </source>
</evidence>
<dbReference type="OrthoDB" id="9796196at2"/>
<dbReference type="STRING" id="1122125.GCA_000423185_05552"/>
<reference evidence="12" key="1">
    <citation type="submission" date="2017-05" db="EMBL/GenBank/DDBJ databases">
        <authorList>
            <person name="Macchi M."/>
            <person name="Festa S."/>
            <person name="Coppotelli B.M."/>
            <person name="Morelli I.S."/>
        </authorList>
    </citation>
    <scope>NUCLEOTIDE SEQUENCE [LARGE SCALE GENOMIC DNA]</scope>
    <source>
        <strain evidence="12">I</strain>
    </source>
</reference>
<evidence type="ECO:0000256" key="6">
    <source>
        <dbReference type="ARBA" id="ARBA00022822"/>
    </source>
</evidence>
<dbReference type="NCBIfam" id="NF002295">
    <property type="entry name" value="PRK01222.1-1"/>
    <property type="match status" value="1"/>
</dbReference>
<comment type="catalytic activity">
    <reaction evidence="1 9">
        <text>N-(5-phospho-beta-D-ribosyl)anthranilate = 1-(2-carboxyphenylamino)-1-deoxy-D-ribulose 5-phosphate</text>
        <dbReference type="Rhea" id="RHEA:21540"/>
        <dbReference type="ChEBI" id="CHEBI:18277"/>
        <dbReference type="ChEBI" id="CHEBI:58613"/>
        <dbReference type="EC" id="5.3.1.24"/>
    </reaction>
</comment>
<dbReference type="PANTHER" id="PTHR42894">
    <property type="entry name" value="N-(5'-PHOSPHORIBOSYL)ANTHRANILATE ISOMERASE"/>
    <property type="match status" value="1"/>
</dbReference>
<accession>A0A211Z7X5</accession>
<evidence type="ECO:0000256" key="3">
    <source>
        <dbReference type="ARBA" id="ARBA00012572"/>
    </source>
</evidence>
<dbReference type="GO" id="GO:0004640">
    <property type="term" value="F:phosphoribosylanthranilate isomerase activity"/>
    <property type="evidence" value="ECO:0007669"/>
    <property type="project" value="UniProtKB-UniRule"/>
</dbReference>
<evidence type="ECO:0000256" key="9">
    <source>
        <dbReference type="HAMAP-Rule" id="MF_00135"/>
    </source>
</evidence>
<name>A0A211Z7X5_9PROT</name>
<sequence length="216" mass="22911">MSIDAKICGIRAPEVLEAAAKHGARWVGFNFYPPSPRSVAPDLGAELARMVPTGLRSVGLFVDPTEDELGAVLGRVPLDMIQLHGAETPARVAEIRGRWSMPVMKAIKIATVEDLDGVAAYEAVADRLLFDAKPPKGVAALPGGNGLAFDWSILSGRTWSKPWMLAGGLTEANVAEAVARTGATTVDVASSIEERPGHKTPERVEHFLAAVRAVGR</sequence>
<dbReference type="InterPro" id="IPR013785">
    <property type="entry name" value="Aldolase_TIM"/>
</dbReference>
<evidence type="ECO:0000313" key="12">
    <source>
        <dbReference type="Proteomes" id="UP000196655"/>
    </source>
</evidence>
<gene>
    <name evidence="9" type="primary">trpF</name>
    <name evidence="11" type="ORF">BWR60_31285</name>
</gene>
<dbReference type="SUPFAM" id="SSF51366">
    <property type="entry name" value="Ribulose-phoshate binding barrel"/>
    <property type="match status" value="1"/>
</dbReference>
<dbReference type="Pfam" id="PF00697">
    <property type="entry name" value="PRAI"/>
    <property type="match status" value="1"/>
</dbReference>
<evidence type="ECO:0000256" key="4">
    <source>
        <dbReference type="ARBA" id="ARBA00022272"/>
    </source>
</evidence>
<dbReference type="GO" id="GO:0000162">
    <property type="term" value="P:L-tryptophan biosynthetic process"/>
    <property type="evidence" value="ECO:0007669"/>
    <property type="project" value="UniProtKB-UniRule"/>
</dbReference>
<evidence type="ECO:0000256" key="7">
    <source>
        <dbReference type="ARBA" id="ARBA00023141"/>
    </source>
</evidence>
<dbReference type="AlphaFoldDB" id="A0A211Z7X5"/>
<dbReference type="InterPro" id="IPR044643">
    <property type="entry name" value="TrpF_fam"/>
</dbReference>
<dbReference type="PANTHER" id="PTHR42894:SF1">
    <property type="entry name" value="N-(5'-PHOSPHORIBOSYL)ANTHRANILATE ISOMERASE"/>
    <property type="match status" value="1"/>
</dbReference>
<keyword evidence="6 9" id="KW-0822">Tryptophan biosynthesis</keyword>
<dbReference type="CDD" id="cd00405">
    <property type="entry name" value="PRAI"/>
    <property type="match status" value="1"/>
</dbReference>
<proteinExistence type="inferred from homology"/>
<dbReference type="EMBL" id="NHON01000105">
    <property type="protein sequence ID" value="OWJ61370.1"/>
    <property type="molecule type" value="Genomic_DNA"/>
</dbReference>
<dbReference type="InterPro" id="IPR011060">
    <property type="entry name" value="RibuloseP-bd_barrel"/>
</dbReference>
<dbReference type="InterPro" id="IPR001240">
    <property type="entry name" value="PRAI_dom"/>
</dbReference>
<dbReference type="EC" id="5.3.1.24" evidence="3 9"/>
<keyword evidence="12" id="KW-1185">Reference proteome</keyword>
<dbReference type="HAMAP" id="MF_00135">
    <property type="entry name" value="PRAI"/>
    <property type="match status" value="1"/>
</dbReference>
<feature type="domain" description="N-(5'phosphoribosyl) anthranilate isomerase (PRAI)" evidence="10">
    <location>
        <begin position="5"/>
        <end position="208"/>
    </location>
</feature>
<keyword evidence="5 9" id="KW-0028">Amino-acid biosynthesis</keyword>
<keyword evidence="7 9" id="KW-0057">Aromatic amino acid biosynthesis</keyword>
<dbReference type="RefSeq" id="WP_088156429.1">
    <property type="nucleotide sequence ID" value="NZ_NHON01000105.1"/>
</dbReference>